<dbReference type="GO" id="GO:0004803">
    <property type="term" value="F:transposase activity"/>
    <property type="evidence" value="ECO:0007669"/>
    <property type="project" value="InterPro"/>
</dbReference>
<evidence type="ECO:0000313" key="2">
    <source>
        <dbReference type="EMBL" id="MBC8316697.1"/>
    </source>
</evidence>
<organism evidence="2 3">
    <name type="scientific">Candidatus Desulfobia pelagia</name>
    <dbReference type="NCBI Taxonomy" id="2841692"/>
    <lineage>
        <taxon>Bacteria</taxon>
        <taxon>Pseudomonadati</taxon>
        <taxon>Thermodesulfobacteriota</taxon>
        <taxon>Desulfobulbia</taxon>
        <taxon>Desulfobulbales</taxon>
        <taxon>Desulfobulbaceae</taxon>
        <taxon>Candidatus Desulfobia</taxon>
    </lineage>
</organism>
<gene>
    <name evidence="2" type="ORF">H8E41_02255</name>
</gene>
<accession>A0A8J6NCJ7</accession>
<reference evidence="2 3" key="1">
    <citation type="submission" date="2020-08" db="EMBL/GenBank/DDBJ databases">
        <title>Bridging the membrane lipid divide: bacteria of the FCB group superphylum have the potential to synthesize archaeal ether lipids.</title>
        <authorList>
            <person name="Villanueva L."/>
            <person name="Von Meijenfeldt F.A.B."/>
            <person name="Westbye A.B."/>
            <person name="Yadav S."/>
            <person name="Hopmans E.C."/>
            <person name="Dutilh B.E."/>
            <person name="Sinninghe Damste J.S."/>
        </authorList>
    </citation>
    <scope>NUCLEOTIDE SEQUENCE [LARGE SCALE GENOMIC DNA]</scope>
    <source>
        <strain evidence="2">NIOZ-UU47</strain>
    </source>
</reference>
<sequence length="220" mass="24509">MKSLPLRCSHCTVLKNDVPNKKCQICVDQAMRESFLCALLANQKNQEAFKCQVFQPSLSLVGDVKKKRGKAIATVCEDKSTYFSEVVDNILYGKCSRNGGCGACGDKSSAGNGKNKFHVAWSVRERAKLFANSGQYLSYLHDAFLTCGTLMSGKAVLLWLAPDHLHFYLELPEKESVGEIIEDLQGLIHDALVDKYPEARSFASPDKLLWETSYFLESIE</sequence>
<dbReference type="InterPro" id="IPR002686">
    <property type="entry name" value="Transposase_17"/>
</dbReference>
<dbReference type="AlphaFoldDB" id="A0A8J6NCJ7"/>
<proteinExistence type="predicted"/>
<protein>
    <submittedName>
        <fullName evidence="2">Transposase</fullName>
    </submittedName>
</protein>
<evidence type="ECO:0000259" key="1">
    <source>
        <dbReference type="Pfam" id="PF01797"/>
    </source>
</evidence>
<dbReference type="EMBL" id="JACNJZ010000048">
    <property type="protein sequence ID" value="MBC8316697.1"/>
    <property type="molecule type" value="Genomic_DNA"/>
</dbReference>
<dbReference type="GO" id="GO:0006313">
    <property type="term" value="P:DNA transposition"/>
    <property type="evidence" value="ECO:0007669"/>
    <property type="project" value="InterPro"/>
</dbReference>
<comment type="caution">
    <text evidence="2">The sequence shown here is derived from an EMBL/GenBank/DDBJ whole genome shotgun (WGS) entry which is preliminary data.</text>
</comment>
<dbReference type="GO" id="GO:0003677">
    <property type="term" value="F:DNA binding"/>
    <property type="evidence" value="ECO:0007669"/>
    <property type="project" value="InterPro"/>
</dbReference>
<dbReference type="InterPro" id="IPR036515">
    <property type="entry name" value="Transposase_17_sf"/>
</dbReference>
<dbReference type="Pfam" id="PF01797">
    <property type="entry name" value="Y1_Tnp"/>
    <property type="match status" value="1"/>
</dbReference>
<evidence type="ECO:0000313" key="3">
    <source>
        <dbReference type="Proteomes" id="UP000614424"/>
    </source>
</evidence>
<feature type="domain" description="Transposase IS200-like" evidence="1">
    <location>
        <begin position="116"/>
        <end position="219"/>
    </location>
</feature>
<dbReference type="Gene3D" id="3.30.70.1290">
    <property type="entry name" value="Transposase IS200-like"/>
    <property type="match status" value="1"/>
</dbReference>
<name>A0A8J6NCJ7_9BACT</name>
<dbReference type="Proteomes" id="UP000614424">
    <property type="component" value="Unassembled WGS sequence"/>
</dbReference>
<dbReference type="SUPFAM" id="SSF143422">
    <property type="entry name" value="Transposase IS200-like"/>
    <property type="match status" value="1"/>
</dbReference>